<accession>A0A3P7P9Y4</accession>
<evidence type="ECO:0000256" key="1">
    <source>
        <dbReference type="SAM" id="MobiDB-lite"/>
    </source>
</evidence>
<dbReference type="Proteomes" id="UP000281553">
    <property type="component" value="Unassembled WGS sequence"/>
</dbReference>
<feature type="compositionally biased region" description="Basic and acidic residues" evidence="1">
    <location>
        <begin position="135"/>
        <end position="144"/>
    </location>
</feature>
<protein>
    <submittedName>
        <fullName evidence="2">Uncharacterized protein</fullName>
    </submittedName>
</protein>
<dbReference type="AlphaFoldDB" id="A0A3P7P9Y4"/>
<feature type="non-terminal residue" evidence="2">
    <location>
        <position position="365"/>
    </location>
</feature>
<gene>
    <name evidence="2" type="ORF">DILT_LOCUS12837</name>
</gene>
<proteinExistence type="predicted"/>
<name>A0A3P7P9Y4_DIBLA</name>
<evidence type="ECO:0000313" key="2">
    <source>
        <dbReference type="EMBL" id="VDN17079.1"/>
    </source>
</evidence>
<feature type="compositionally biased region" description="Basic and acidic residues" evidence="1">
    <location>
        <begin position="306"/>
        <end position="318"/>
    </location>
</feature>
<dbReference type="EMBL" id="UYRU01067855">
    <property type="protein sequence ID" value="VDN17079.1"/>
    <property type="molecule type" value="Genomic_DNA"/>
</dbReference>
<evidence type="ECO:0000313" key="3">
    <source>
        <dbReference type="Proteomes" id="UP000281553"/>
    </source>
</evidence>
<sequence>MISVTHSYCFRKSEKYTEASHRPLASAFALFTSFFEVIDLPTLKGPICTKLMAPCSPPPSYCFEQVLSLQNFPGSEILAHLHQHASFVHTVGVVCTVSDFFYEADWLARFSKQPGTGAESPTQNNFPATKPKKGNRTDEPKVKGSSESQAHQPVSSDGSVPQAQNDDKPETVPVEEQTTQGNVSPAKVDPVSEMPPVVSQKQSDADARSVTHNNLSVTKPENDSTSQQSGIRRSNKADSDLSPVKGEEHDTASSLKPVDPIISANADNVSPNDRNLKSFDRAEADDGDCVAQDFSQAVATNGMPKNTDKATAHADVHSDNPLPSTHSEGDHLQEAGMHNTSPPSKQACEDELDVGLGLPVASDEV</sequence>
<feature type="region of interest" description="Disordered" evidence="1">
    <location>
        <begin position="300"/>
        <end position="365"/>
    </location>
</feature>
<feature type="compositionally biased region" description="Polar residues" evidence="1">
    <location>
        <begin position="210"/>
        <end position="232"/>
    </location>
</feature>
<keyword evidence="3" id="KW-1185">Reference proteome</keyword>
<feature type="region of interest" description="Disordered" evidence="1">
    <location>
        <begin position="113"/>
        <end position="281"/>
    </location>
</feature>
<feature type="compositionally biased region" description="Polar residues" evidence="1">
    <location>
        <begin position="145"/>
        <end position="164"/>
    </location>
</feature>
<feature type="compositionally biased region" description="Basic and acidic residues" evidence="1">
    <location>
        <begin position="235"/>
        <end position="251"/>
    </location>
</feature>
<reference evidence="2 3" key="1">
    <citation type="submission" date="2018-11" db="EMBL/GenBank/DDBJ databases">
        <authorList>
            <consortium name="Pathogen Informatics"/>
        </authorList>
    </citation>
    <scope>NUCLEOTIDE SEQUENCE [LARGE SCALE GENOMIC DNA]</scope>
</reference>
<organism evidence="2 3">
    <name type="scientific">Dibothriocephalus latus</name>
    <name type="common">Fish tapeworm</name>
    <name type="synonym">Diphyllobothrium latum</name>
    <dbReference type="NCBI Taxonomy" id="60516"/>
    <lineage>
        <taxon>Eukaryota</taxon>
        <taxon>Metazoa</taxon>
        <taxon>Spiralia</taxon>
        <taxon>Lophotrochozoa</taxon>
        <taxon>Platyhelminthes</taxon>
        <taxon>Cestoda</taxon>
        <taxon>Eucestoda</taxon>
        <taxon>Diphyllobothriidea</taxon>
        <taxon>Diphyllobothriidae</taxon>
        <taxon>Dibothriocephalus</taxon>
    </lineage>
</organism>